<dbReference type="AlphaFoldDB" id="A0A1G4KQ60"/>
<evidence type="ECO:0000256" key="22">
    <source>
        <dbReference type="SAM" id="SignalP"/>
    </source>
</evidence>
<dbReference type="InterPro" id="IPR045133">
    <property type="entry name" value="IRE1/2-like"/>
</dbReference>
<dbReference type="Gene3D" id="1.10.510.10">
    <property type="entry name" value="Transferase(Phosphotransferase) domain 1"/>
    <property type="match status" value="1"/>
</dbReference>
<comment type="catalytic activity">
    <reaction evidence="19">
        <text>L-threonyl-[protein] + ATP = O-phospho-L-threonyl-[protein] + ADP + H(+)</text>
        <dbReference type="Rhea" id="RHEA:46608"/>
        <dbReference type="Rhea" id="RHEA-COMP:11060"/>
        <dbReference type="Rhea" id="RHEA-COMP:11605"/>
        <dbReference type="ChEBI" id="CHEBI:15378"/>
        <dbReference type="ChEBI" id="CHEBI:30013"/>
        <dbReference type="ChEBI" id="CHEBI:30616"/>
        <dbReference type="ChEBI" id="CHEBI:61977"/>
        <dbReference type="ChEBI" id="CHEBI:456216"/>
        <dbReference type="EC" id="2.7.11.1"/>
    </reaction>
    <physiologicalReaction direction="left-to-right" evidence="19">
        <dbReference type="Rhea" id="RHEA:46609"/>
    </physiologicalReaction>
</comment>
<feature type="compositionally biased region" description="Polar residues" evidence="21">
    <location>
        <begin position="608"/>
        <end position="639"/>
    </location>
</feature>
<dbReference type="SMR" id="A0A1G4KQ60"/>
<evidence type="ECO:0000256" key="8">
    <source>
        <dbReference type="ARBA" id="ARBA00022729"/>
    </source>
</evidence>
<dbReference type="Proteomes" id="UP000006853">
    <property type="component" value="Chromosome 3"/>
</dbReference>
<evidence type="ECO:0000256" key="20">
    <source>
        <dbReference type="ARBA" id="ARBA00048977"/>
    </source>
</evidence>
<keyword evidence="26" id="KW-1185">Reference proteome</keyword>
<evidence type="ECO:0000256" key="19">
    <source>
        <dbReference type="ARBA" id="ARBA00048659"/>
    </source>
</evidence>
<evidence type="ECO:0000313" key="26">
    <source>
        <dbReference type="Proteomes" id="UP000006853"/>
    </source>
</evidence>
<evidence type="ECO:0000256" key="2">
    <source>
        <dbReference type="ARBA" id="ARBA00004479"/>
    </source>
</evidence>
<evidence type="ECO:0000259" key="24">
    <source>
        <dbReference type="PROSITE" id="PS51392"/>
    </source>
</evidence>
<evidence type="ECO:0000256" key="4">
    <source>
        <dbReference type="ARBA" id="ARBA00022527"/>
    </source>
</evidence>
<keyword evidence="4" id="KW-0723">Serine/threonine-protein kinase</keyword>
<dbReference type="InterPro" id="IPR011047">
    <property type="entry name" value="Quinoprotein_ADH-like_sf"/>
</dbReference>
<evidence type="ECO:0000256" key="18">
    <source>
        <dbReference type="ARBA" id="ARBA00023268"/>
    </source>
</evidence>
<organism evidence="25 26">
    <name type="scientific">Komagataella phaffii (strain ATCC 76273 / CBS 7435 / CECT 11047 / NRRL Y-11430 / Wegner 21-1)</name>
    <name type="common">Yeast</name>
    <name type="synonym">Pichia pastoris</name>
    <dbReference type="NCBI Taxonomy" id="981350"/>
    <lineage>
        <taxon>Eukaryota</taxon>
        <taxon>Fungi</taxon>
        <taxon>Dikarya</taxon>
        <taxon>Ascomycota</taxon>
        <taxon>Saccharomycotina</taxon>
        <taxon>Pichiomycetes</taxon>
        <taxon>Pichiales</taxon>
        <taxon>Pichiaceae</taxon>
        <taxon>Komagataella</taxon>
    </lineage>
</organism>
<evidence type="ECO:0000256" key="17">
    <source>
        <dbReference type="ARBA" id="ARBA00023230"/>
    </source>
</evidence>
<dbReference type="FunFam" id="1.10.510.10:FF:000572">
    <property type="entry name" value="Serine/threonine-protein kinase/endoribonuclease IRE1"/>
    <property type="match status" value="1"/>
</dbReference>
<sequence length="1162" mass="132056">MRWLIWHLSCAIVSAFTHNVVVKNYSPKAAELPCYTGRNLEDFNITNLLLASDIEGNIHALNRNTGEVFWTLLGHQPLVSVASTSNYTEKIGKKNYSDADKTIYFKTSTNNSELTASIPEINEDDHVTWIIEPFEDGALYCFTPRDGLERFPMNIKSLVLSSPFSFQNDKYIYTGLRETSLYKIDAQTGRILSNYGQSSPNDLVALYPPLLEKDEIPKYPDVDNSRVEDGSPEFTITLGKTTYQLTIYSHNELLWNITYTCWGPDNINEDLLNQNLESHDGVYIAPFHDSSLLAIDSNSKSARWISNLPSIAVNVFDIYYTDLNLGQPTRKINGTPVPEGVIVLPHPLQPVNSPASDEASKSVFIDRNEDGSWYAMSGINYPSLVRSAPIAKYMQNERWRSTSVFESPELTKISISGVHNPSFYRTTNNHNDANQATSFNNVRDIIGFPTPIFQDGNRPYPVPPEDILPAEETDAHGIRKELSIKNYPALPIATNKDYLSIDPPSENSKVSSLMNLLLRCFENALVTMFISLIAVTLSKLGLLPPLTQMLSKFGLFKRTQTAVELVDLLLNEENKVDIEVFKKERWSRLRAQDEDEKNEDETLLDELNPSSESSRDSTPNFENSCQEKSNGTKVQTQKQVKIITPEEDEHGSKTLKRRKRGTRGGRKNKKSNGQIILTIDQTSQDSSSYDGQERTLNELTTDNCLNKSNNLVISNQILGYGSHGTVVFKGMFENRPVAVKRMLIDFYDVASHEVSLLQESDDHSNVVRYYCSQQSDRFLYIALELCSCTLENIIEKPKEYNPFVETIDPVQVLYQIANGLHHLHSLKIVHRDIKPQNILVVPPKKGRTRTSGKQNEANSPPRLLISDFGLCKKLEADQSSFRATTANAAGTSGWRAPELLVDDCDSAYNFSSENLKLKDDKTECSISSEPLVFDSLSHRRLTRSIDIFSAGCVFYYVLTGGSHPFGDRYLREGNIIRGEYSLSLLDRIPNSIESKDLISKMIARDSKKRPDTFQILNHPYFWPISKKLDFLLKVSDRFEIERRDPPSELLLKLEDVAPEVVGAEGWYGMLPANFTDNLGKYRKYNTFKLMDLLRAIRNKYHHYNDLPDDLYKEMSPIPNGFYQYFSSKFPNLLMVIYFVVQRSLKQEHIFFPFYNTSSEQLE</sequence>
<feature type="compositionally biased region" description="Acidic residues" evidence="21">
    <location>
        <begin position="593"/>
        <end position="604"/>
    </location>
</feature>
<keyword evidence="18" id="KW-0511">Multifunctional enzyme</keyword>
<evidence type="ECO:0000256" key="21">
    <source>
        <dbReference type="SAM" id="MobiDB-lite"/>
    </source>
</evidence>
<reference evidence="25 26" key="1">
    <citation type="journal article" date="2011" name="J. Biotechnol.">
        <title>High-quality genome sequence of Pichia pastoris CBS7435.</title>
        <authorList>
            <person name="Kuberl A."/>
            <person name="Schneider J."/>
            <person name="Thallinger G.G."/>
            <person name="Anderl I."/>
            <person name="Wibberg D."/>
            <person name="Hajek T."/>
            <person name="Jaenicke S."/>
            <person name="Brinkrolf K."/>
            <person name="Goesmann A."/>
            <person name="Szczepanowski R."/>
            <person name="Puhler A."/>
            <person name="Schwab H."/>
            <person name="Glieder A."/>
            <person name="Pichler H."/>
        </authorList>
    </citation>
    <scope>NUCLEOTIDE SEQUENCE [LARGE SCALE GENOMIC DNA]</scope>
    <source>
        <strain evidence="26">ATCC 76273 / CBS 7435 / CECT 11047 / NRRL Y-11430 / Wegner 21-1</strain>
    </source>
</reference>
<feature type="compositionally biased region" description="Polar residues" evidence="21">
    <location>
        <begin position="679"/>
        <end position="690"/>
    </location>
</feature>
<keyword evidence="16" id="KW-0325">Glycoprotein</keyword>
<keyword evidence="17" id="KW-0834">Unfolded protein response</keyword>
<dbReference type="SUPFAM" id="SSF50998">
    <property type="entry name" value="Quinoprotein alcohol dehydrogenase-like"/>
    <property type="match status" value="1"/>
</dbReference>
<dbReference type="SMART" id="SM00580">
    <property type="entry name" value="PUG"/>
    <property type="match status" value="1"/>
</dbReference>
<dbReference type="EC" id="2.7.11.1" evidence="3"/>
<feature type="domain" description="Protein kinase" evidence="23">
    <location>
        <begin position="712"/>
        <end position="1021"/>
    </location>
</feature>
<dbReference type="SUPFAM" id="SSF56112">
    <property type="entry name" value="Protein kinase-like (PK-like)"/>
    <property type="match status" value="1"/>
</dbReference>
<dbReference type="InterPro" id="IPR011009">
    <property type="entry name" value="Kinase-like_dom_sf"/>
</dbReference>
<dbReference type="FunFam" id="3.30.200.20:FF:000443">
    <property type="entry name" value="Serine/threonine-protein kinase/endoribonuclease IRE1"/>
    <property type="match status" value="1"/>
</dbReference>
<evidence type="ECO:0000256" key="13">
    <source>
        <dbReference type="ARBA" id="ARBA00022842"/>
    </source>
</evidence>
<feature type="domain" description="KEN" evidence="24">
    <location>
        <begin position="1024"/>
        <end position="1156"/>
    </location>
</feature>
<dbReference type="FunFam" id="1.20.1440.180:FF:000002">
    <property type="entry name" value="Serine/threonine-protein kinase/endoribonuclease IRE1"/>
    <property type="match status" value="1"/>
</dbReference>
<dbReference type="GO" id="GO:0005524">
    <property type="term" value="F:ATP binding"/>
    <property type="evidence" value="ECO:0007669"/>
    <property type="project" value="UniProtKB-KW"/>
</dbReference>
<evidence type="ECO:0000259" key="23">
    <source>
        <dbReference type="PROSITE" id="PS50011"/>
    </source>
</evidence>
<feature type="compositionally biased region" description="Basic residues" evidence="21">
    <location>
        <begin position="653"/>
        <end position="670"/>
    </location>
</feature>
<dbReference type="GO" id="GO:0036498">
    <property type="term" value="P:IRE1-mediated unfolded protein response"/>
    <property type="evidence" value="ECO:0007669"/>
    <property type="project" value="TreeGrafter"/>
</dbReference>
<evidence type="ECO:0000256" key="6">
    <source>
        <dbReference type="ARBA" id="ARBA00022692"/>
    </source>
</evidence>
<dbReference type="InterPro" id="IPR000719">
    <property type="entry name" value="Prot_kinase_dom"/>
</dbReference>
<protein>
    <recommendedName>
        <fullName evidence="3">non-specific serine/threonine protein kinase</fullName>
        <ecNumber evidence="3">2.7.11.1</ecNumber>
    </recommendedName>
</protein>
<evidence type="ECO:0000256" key="15">
    <source>
        <dbReference type="ARBA" id="ARBA00023136"/>
    </source>
</evidence>
<comment type="cofactor">
    <cofactor evidence="1">
        <name>Mg(2+)</name>
        <dbReference type="ChEBI" id="CHEBI:18420"/>
    </cofactor>
</comment>
<evidence type="ECO:0000256" key="11">
    <source>
        <dbReference type="ARBA" id="ARBA00022801"/>
    </source>
</evidence>
<dbReference type="PROSITE" id="PS50011">
    <property type="entry name" value="PROTEIN_KINASE_DOM"/>
    <property type="match status" value="1"/>
</dbReference>
<dbReference type="Gene3D" id="1.20.1440.180">
    <property type="entry name" value="KEN domain"/>
    <property type="match status" value="1"/>
</dbReference>
<dbReference type="PANTHER" id="PTHR13954:SF6">
    <property type="entry name" value="NON-SPECIFIC SERINE_THREONINE PROTEIN KINASE"/>
    <property type="match status" value="1"/>
</dbReference>
<keyword evidence="8 22" id="KW-0732">Signal</keyword>
<keyword evidence="7" id="KW-0479">Metal-binding</keyword>
<dbReference type="InterPro" id="IPR008271">
    <property type="entry name" value="Ser/Thr_kinase_AS"/>
</dbReference>
<dbReference type="GO" id="GO:0016787">
    <property type="term" value="F:hydrolase activity"/>
    <property type="evidence" value="ECO:0007669"/>
    <property type="project" value="UniProtKB-KW"/>
</dbReference>
<keyword evidence="5" id="KW-0808">Transferase</keyword>
<keyword evidence="10 25" id="KW-0418">Kinase</keyword>
<dbReference type="GO" id="GO:0031505">
    <property type="term" value="P:fungal-type cell wall organization"/>
    <property type="evidence" value="ECO:0007669"/>
    <property type="project" value="UniProtKB-ARBA"/>
</dbReference>
<evidence type="ECO:0000313" key="25">
    <source>
        <dbReference type="EMBL" id="SCV12147.1"/>
    </source>
</evidence>
<dbReference type="PROSITE" id="PS00108">
    <property type="entry name" value="PROTEIN_KINASE_ST"/>
    <property type="match status" value="1"/>
</dbReference>
<dbReference type="GO" id="GO:0006397">
    <property type="term" value="P:mRNA processing"/>
    <property type="evidence" value="ECO:0007669"/>
    <property type="project" value="InterPro"/>
</dbReference>
<dbReference type="GO" id="GO:0051082">
    <property type="term" value="F:unfolded protein binding"/>
    <property type="evidence" value="ECO:0007669"/>
    <property type="project" value="TreeGrafter"/>
</dbReference>
<evidence type="ECO:0000256" key="1">
    <source>
        <dbReference type="ARBA" id="ARBA00001946"/>
    </source>
</evidence>
<keyword evidence="9" id="KW-0547">Nucleotide-binding</keyword>
<dbReference type="InterPro" id="IPR038357">
    <property type="entry name" value="KEN_sf"/>
</dbReference>
<reference evidence="25 26" key="2">
    <citation type="journal article" date="2016" name="FEMS Yeast Res.">
        <title>Curation of the genome annotation of Pichia pastoris (Komagataella phaffii) CBS7435 from gene level to protein function.</title>
        <authorList>
            <person name="Valli M."/>
            <person name="Tatto N.E."/>
            <person name="Peymann A."/>
            <person name="Gruber C."/>
            <person name="Landes N."/>
            <person name="Ekker H."/>
            <person name="Thallinger G.G."/>
            <person name="Mattanovich D."/>
            <person name="Gasser B."/>
            <person name="Graf A.B."/>
        </authorList>
    </citation>
    <scope>GENOME REANNOTATION</scope>
    <source>
        <strain evidence="25 26">ATCC 76273 / CBS 7435 / CECT 11047 / NRRL Y-11430 / Wegner 21-1</strain>
    </source>
</reference>
<dbReference type="PROSITE" id="PS51392">
    <property type="entry name" value="KEN"/>
    <property type="match status" value="1"/>
</dbReference>
<name>A0A1G4KQ60_KOMPC</name>
<dbReference type="InterPro" id="IPR010513">
    <property type="entry name" value="KEN_dom"/>
</dbReference>
<comment type="catalytic activity">
    <reaction evidence="20">
        <text>L-seryl-[protein] + ATP = O-phospho-L-seryl-[protein] + ADP + H(+)</text>
        <dbReference type="Rhea" id="RHEA:17989"/>
        <dbReference type="Rhea" id="RHEA-COMP:9863"/>
        <dbReference type="Rhea" id="RHEA-COMP:11604"/>
        <dbReference type="ChEBI" id="CHEBI:15378"/>
        <dbReference type="ChEBI" id="CHEBI:29999"/>
        <dbReference type="ChEBI" id="CHEBI:30616"/>
        <dbReference type="ChEBI" id="CHEBI:83421"/>
        <dbReference type="ChEBI" id="CHEBI:456216"/>
        <dbReference type="EC" id="2.7.11.1"/>
    </reaction>
    <physiologicalReaction direction="left-to-right" evidence="20">
        <dbReference type="Rhea" id="RHEA:17990"/>
    </physiologicalReaction>
</comment>
<evidence type="ECO:0000256" key="14">
    <source>
        <dbReference type="ARBA" id="ARBA00022989"/>
    </source>
</evidence>
<feature type="signal peptide" evidence="22">
    <location>
        <begin position="1"/>
        <end position="15"/>
    </location>
</feature>
<evidence type="ECO:0000256" key="16">
    <source>
        <dbReference type="ARBA" id="ARBA00023180"/>
    </source>
</evidence>
<accession>A0A1G4KQ60</accession>
<dbReference type="GO" id="GO:0004674">
    <property type="term" value="F:protein serine/threonine kinase activity"/>
    <property type="evidence" value="ECO:0007669"/>
    <property type="project" value="UniProtKB-KW"/>
</dbReference>
<dbReference type="Gene3D" id="3.30.200.20">
    <property type="entry name" value="Phosphorylase Kinase, domain 1"/>
    <property type="match status" value="1"/>
</dbReference>
<dbReference type="CDD" id="cd13982">
    <property type="entry name" value="STKc_IRE1"/>
    <property type="match status" value="1"/>
</dbReference>
<feature type="chain" id="PRO_5030027229" description="non-specific serine/threonine protein kinase" evidence="22">
    <location>
        <begin position="16"/>
        <end position="1162"/>
    </location>
</feature>
<dbReference type="GO" id="GO:1990604">
    <property type="term" value="C:IRE1-TRAF2-ASK1 complex"/>
    <property type="evidence" value="ECO:0007669"/>
    <property type="project" value="TreeGrafter"/>
</dbReference>
<dbReference type="Pfam" id="PF06479">
    <property type="entry name" value="Ribonuc_2-5A"/>
    <property type="match status" value="1"/>
</dbReference>
<proteinExistence type="predicted"/>
<dbReference type="GO" id="GO:0004521">
    <property type="term" value="F:RNA endonuclease activity"/>
    <property type="evidence" value="ECO:0007669"/>
    <property type="project" value="InterPro"/>
</dbReference>
<feature type="region of interest" description="Disordered" evidence="21">
    <location>
        <begin position="589"/>
        <end position="691"/>
    </location>
</feature>
<keyword evidence="14" id="KW-1133">Transmembrane helix</keyword>
<evidence type="ECO:0000256" key="10">
    <source>
        <dbReference type="ARBA" id="ARBA00022777"/>
    </source>
</evidence>
<gene>
    <name evidence="25" type="primary">IRE1</name>
    <name evidence="25" type="ordered locus">PP7435_Chr3-1369</name>
</gene>
<comment type="subcellular location">
    <subcellularLocation>
        <location evidence="2">Membrane</location>
        <topology evidence="2">Single-pass type I membrane protein</topology>
    </subcellularLocation>
</comment>
<dbReference type="Gene3D" id="2.130.10.10">
    <property type="entry name" value="YVTN repeat-like/Quinoprotein amine dehydrogenase"/>
    <property type="match status" value="1"/>
</dbReference>
<dbReference type="GO" id="GO:0046872">
    <property type="term" value="F:metal ion binding"/>
    <property type="evidence" value="ECO:0007669"/>
    <property type="project" value="UniProtKB-KW"/>
</dbReference>
<keyword evidence="11" id="KW-0378">Hydrolase</keyword>
<dbReference type="InterPro" id="IPR015943">
    <property type="entry name" value="WD40/YVTN_repeat-like_dom_sf"/>
</dbReference>
<dbReference type="GO" id="GO:0070059">
    <property type="term" value="P:intrinsic apoptotic signaling pathway in response to endoplasmic reticulum stress"/>
    <property type="evidence" value="ECO:0007669"/>
    <property type="project" value="TreeGrafter"/>
</dbReference>
<keyword evidence="12" id="KW-0067">ATP-binding</keyword>
<keyword evidence="13" id="KW-0460">Magnesium</keyword>
<dbReference type="CDD" id="cd10422">
    <property type="entry name" value="RNase_Ire1"/>
    <property type="match status" value="1"/>
</dbReference>
<dbReference type="Pfam" id="PF00069">
    <property type="entry name" value="Pkinase"/>
    <property type="match status" value="2"/>
</dbReference>
<evidence type="ECO:0000256" key="12">
    <source>
        <dbReference type="ARBA" id="ARBA00022840"/>
    </source>
</evidence>
<dbReference type="EMBL" id="FR839630">
    <property type="protein sequence ID" value="SCV12147.1"/>
    <property type="molecule type" value="Genomic_DNA"/>
</dbReference>
<dbReference type="SMART" id="SM00220">
    <property type="entry name" value="S_TKc"/>
    <property type="match status" value="1"/>
</dbReference>
<keyword evidence="6" id="KW-0812">Transmembrane</keyword>
<evidence type="ECO:0000256" key="7">
    <source>
        <dbReference type="ARBA" id="ARBA00022723"/>
    </source>
</evidence>
<evidence type="ECO:0000256" key="3">
    <source>
        <dbReference type="ARBA" id="ARBA00012513"/>
    </source>
</evidence>
<keyword evidence="15" id="KW-0472">Membrane</keyword>
<evidence type="ECO:0000256" key="5">
    <source>
        <dbReference type="ARBA" id="ARBA00022679"/>
    </source>
</evidence>
<dbReference type="PANTHER" id="PTHR13954">
    <property type="entry name" value="IRE1-RELATED"/>
    <property type="match status" value="1"/>
</dbReference>
<evidence type="ECO:0000256" key="9">
    <source>
        <dbReference type="ARBA" id="ARBA00022741"/>
    </source>
</evidence>